<evidence type="ECO:0000313" key="2">
    <source>
        <dbReference type="EMBL" id="SDM70483.1"/>
    </source>
</evidence>
<sequence length="399" mass="43587">MAPESRPATDDQLRGAVGQPAGQWADDTDRALRTKWDDPKKLEAMLKGVPAGERRTWWVQQLVRYAGERTATFHLAVDARRRELAEQMFALLQAMEPRPAEAEVARPTAEFRSMVAGLAPAGTAGRDLLAMAADIDAALTEVVDRAPTLDELRAGRIVQLTSACEGPRTDLAHVDQVVTGLTAMDTPALAKAFVELDVDAPALQALRAAIPDERHVGDQADQALRGKLEQALRGNQVTTLSSEELRQTLAAPFEAAMSAARAVQPKTSALKAAVDARVALYDRYFGRTAIQFDRGAGFRIERFVVRYGRPAAQAMYDWLQAESAWRSDPFLAEADYMHAITIAFERYGFDNPTEALIRETLEAISAAARSRHTDNGRVNEAVDGVCSRYASALSPSEPE</sequence>
<evidence type="ECO:0000313" key="3">
    <source>
        <dbReference type="Proteomes" id="UP000199202"/>
    </source>
</evidence>
<dbReference type="Proteomes" id="UP000199202">
    <property type="component" value="Unassembled WGS sequence"/>
</dbReference>
<dbReference type="EMBL" id="FNDJ01000053">
    <property type="protein sequence ID" value="SDM70483.1"/>
    <property type="molecule type" value="Genomic_DNA"/>
</dbReference>
<proteinExistence type="predicted"/>
<keyword evidence="3" id="KW-1185">Reference proteome</keyword>
<accession>A0A1G9VEH3</accession>
<evidence type="ECO:0000256" key="1">
    <source>
        <dbReference type="SAM" id="MobiDB-lite"/>
    </source>
</evidence>
<reference evidence="2 3" key="1">
    <citation type="submission" date="2016-10" db="EMBL/GenBank/DDBJ databases">
        <authorList>
            <person name="de Groot N.N."/>
        </authorList>
    </citation>
    <scope>NUCLEOTIDE SEQUENCE [LARGE SCALE GENOMIC DNA]</scope>
    <source>
        <strain evidence="2 3">CGMCC 4.6533</strain>
    </source>
</reference>
<gene>
    <name evidence="2" type="ORF">SAMN05421869_1531</name>
</gene>
<dbReference type="AlphaFoldDB" id="A0A1G9VEH3"/>
<organism evidence="2 3">
    <name type="scientific">Nonomuraea jiangxiensis</name>
    <dbReference type="NCBI Taxonomy" id="633440"/>
    <lineage>
        <taxon>Bacteria</taxon>
        <taxon>Bacillati</taxon>
        <taxon>Actinomycetota</taxon>
        <taxon>Actinomycetes</taxon>
        <taxon>Streptosporangiales</taxon>
        <taxon>Streptosporangiaceae</taxon>
        <taxon>Nonomuraea</taxon>
    </lineage>
</organism>
<feature type="region of interest" description="Disordered" evidence="1">
    <location>
        <begin position="1"/>
        <end position="28"/>
    </location>
</feature>
<protein>
    <submittedName>
        <fullName evidence="2">Uncharacterized protein</fullName>
    </submittedName>
</protein>
<name>A0A1G9VEH3_9ACTN</name>